<dbReference type="InterPro" id="IPR029058">
    <property type="entry name" value="AB_hydrolase_fold"/>
</dbReference>
<proteinExistence type="predicted"/>
<evidence type="ECO:0000259" key="1">
    <source>
        <dbReference type="Pfam" id="PF00561"/>
    </source>
</evidence>
<dbReference type="SUPFAM" id="SSF53474">
    <property type="entry name" value="alpha/beta-Hydrolases"/>
    <property type="match status" value="1"/>
</dbReference>
<dbReference type="GO" id="GO:0016787">
    <property type="term" value="F:hydrolase activity"/>
    <property type="evidence" value="ECO:0007669"/>
    <property type="project" value="UniProtKB-KW"/>
</dbReference>
<feature type="domain" description="AB hydrolase-1" evidence="1">
    <location>
        <begin position="39"/>
        <end position="268"/>
    </location>
</feature>
<evidence type="ECO:0000313" key="3">
    <source>
        <dbReference type="Proteomes" id="UP001142153"/>
    </source>
</evidence>
<protein>
    <submittedName>
        <fullName evidence="2">Alpha/beta hydrolase</fullName>
    </submittedName>
</protein>
<dbReference type="PANTHER" id="PTHR43433:SF5">
    <property type="entry name" value="AB HYDROLASE-1 DOMAIN-CONTAINING PROTEIN"/>
    <property type="match status" value="1"/>
</dbReference>
<keyword evidence="2" id="KW-0378">Hydrolase</keyword>
<reference evidence="2" key="1">
    <citation type="submission" date="2022-12" db="EMBL/GenBank/DDBJ databases">
        <authorList>
            <person name="Deng Y."/>
            <person name="Zhang Y.-Q."/>
        </authorList>
    </citation>
    <scope>NUCLEOTIDE SEQUENCE</scope>
    <source>
        <strain evidence="2">CPCC 205372</strain>
    </source>
</reference>
<dbReference type="PANTHER" id="PTHR43433">
    <property type="entry name" value="HYDROLASE, ALPHA/BETA FOLD FAMILY PROTEIN"/>
    <property type="match status" value="1"/>
</dbReference>
<dbReference type="PRINTS" id="PR00111">
    <property type="entry name" value="ABHYDROLASE"/>
</dbReference>
<dbReference type="Proteomes" id="UP001142153">
    <property type="component" value="Unassembled WGS sequence"/>
</dbReference>
<dbReference type="EMBL" id="JAPZPY010000003">
    <property type="protein sequence ID" value="MCZ8379178.1"/>
    <property type="molecule type" value="Genomic_DNA"/>
</dbReference>
<dbReference type="RefSeq" id="WP_269893890.1">
    <property type="nucleotide sequence ID" value="NZ_JAPZPY010000003.1"/>
</dbReference>
<dbReference type="InterPro" id="IPR050471">
    <property type="entry name" value="AB_hydrolase"/>
</dbReference>
<sequence length="283" mass="29470">MTSRDDAGLPGMTPLASATVHRLDVPGATLHYEVRGAGPVVLVVGSPMASAEFASVADAMASDHTVVTYDPRGFGASTIADPRQESTPELRAEDLVAILDDLGVASADVVGSSGGAVTGLALATRHPSRVRTLIAHEPPLLELLPDADAQRAATDAIVATFHSDGPQAAWYAFMVNAGFDMSAEPGDGPAAESDPSEQEAREATRFFAHELQATTRYVPDIEALRAGRVVVGIGAESARLVTHRTSTALADLLGSQPVIFPGEHVGFMSHPVEFAASISRVLD</sequence>
<comment type="caution">
    <text evidence="2">The sequence shown here is derived from an EMBL/GenBank/DDBJ whole genome shotgun (WGS) entry which is preliminary data.</text>
</comment>
<dbReference type="InterPro" id="IPR000073">
    <property type="entry name" value="AB_hydrolase_1"/>
</dbReference>
<dbReference type="Pfam" id="PF00561">
    <property type="entry name" value="Abhydrolase_1"/>
    <property type="match status" value="1"/>
</dbReference>
<gene>
    <name evidence="2" type="ORF">O6P37_09920</name>
</gene>
<organism evidence="2 3">
    <name type="scientific">Mycobacterium hippophais</name>
    <dbReference type="NCBI Taxonomy" id="3016340"/>
    <lineage>
        <taxon>Bacteria</taxon>
        <taxon>Bacillati</taxon>
        <taxon>Actinomycetota</taxon>
        <taxon>Actinomycetes</taxon>
        <taxon>Mycobacteriales</taxon>
        <taxon>Mycobacteriaceae</taxon>
        <taxon>Mycobacterium</taxon>
    </lineage>
</organism>
<dbReference type="Gene3D" id="3.40.50.1820">
    <property type="entry name" value="alpha/beta hydrolase"/>
    <property type="match status" value="1"/>
</dbReference>
<accession>A0ABT4PRJ8</accession>
<evidence type="ECO:0000313" key="2">
    <source>
        <dbReference type="EMBL" id="MCZ8379178.1"/>
    </source>
</evidence>
<name>A0ABT4PRJ8_9MYCO</name>
<keyword evidence="3" id="KW-1185">Reference proteome</keyword>